<dbReference type="Gene3D" id="3.90.190.10">
    <property type="entry name" value="Protein tyrosine phosphatase superfamily"/>
    <property type="match status" value="1"/>
</dbReference>
<sequence>VVSVNKRRFIDPDANLNLDLTYICDRLLAMALPCVDGAMYRNDVRDVAKFFSSRHFGSFVVVNLCENFEEAGNGNYDSSLLYGQVQKLPMFDHNAPTLKILLEYCERATRWLNASKKNVLTIHCRGGKGRTGTFVSAMMMWTATCRTADEAMAYFAHRRTQ</sequence>
<dbReference type="PROSITE" id="PS51181">
    <property type="entry name" value="PPASE_TENSIN"/>
    <property type="match status" value="1"/>
</dbReference>
<dbReference type="Pfam" id="PF22785">
    <property type="entry name" value="Tc-R-P"/>
    <property type="match status" value="1"/>
</dbReference>
<evidence type="ECO:0000259" key="2">
    <source>
        <dbReference type="PROSITE" id="PS50056"/>
    </source>
</evidence>
<dbReference type="PANTHER" id="PTHR12305">
    <property type="entry name" value="PHOSPHATASE WITH HOMOLOGY TO TENSIN"/>
    <property type="match status" value="1"/>
</dbReference>
<evidence type="ECO:0000259" key="3">
    <source>
        <dbReference type="PROSITE" id="PS51181"/>
    </source>
</evidence>
<dbReference type="InterPro" id="IPR051281">
    <property type="entry name" value="Dual-spec_lipid-protein_phosph"/>
</dbReference>
<reference evidence="6" key="2">
    <citation type="submission" date="2012-11" db="EMBL/GenBank/DDBJ databases">
        <authorList>
            <person name="Kuo A."/>
            <person name="Curtis B.A."/>
            <person name="Tanifuji G."/>
            <person name="Burki F."/>
            <person name="Gruber A."/>
            <person name="Irimia M."/>
            <person name="Maruyama S."/>
            <person name="Arias M.C."/>
            <person name="Ball S.G."/>
            <person name="Gile G.H."/>
            <person name="Hirakawa Y."/>
            <person name="Hopkins J.F."/>
            <person name="Rensing S.A."/>
            <person name="Schmutz J."/>
            <person name="Symeonidi A."/>
            <person name="Elias M."/>
            <person name="Eveleigh R.J."/>
            <person name="Herman E.K."/>
            <person name="Klute M.J."/>
            <person name="Nakayama T."/>
            <person name="Obornik M."/>
            <person name="Reyes-Prieto A."/>
            <person name="Armbrust E.V."/>
            <person name="Aves S.J."/>
            <person name="Beiko R.G."/>
            <person name="Coutinho P."/>
            <person name="Dacks J.B."/>
            <person name="Durnford D.G."/>
            <person name="Fast N.M."/>
            <person name="Green B.R."/>
            <person name="Grisdale C."/>
            <person name="Hempe F."/>
            <person name="Henrissat B."/>
            <person name="Hoppner M.P."/>
            <person name="Ishida K.-I."/>
            <person name="Kim E."/>
            <person name="Koreny L."/>
            <person name="Kroth P.G."/>
            <person name="Liu Y."/>
            <person name="Malik S.-B."/>
            <person name="Maier U.G."/>
            <person name="McRose D."/>
            <person name="Mock T."/>
            <person name="Neilson J.A."/>
            <person name="Onodera N.T."/>
            <person name="Poole A.M."/>
            <person name="Pritham E.J."/>
            <person name="Richards T.A."/>
            <person name="Rocap G."/>
            <person name="Roy S.W."/>
            <person name="Sarai C."/>
            <person name="Schaack S."/>
            <person name="Shirato S."/>
            <person name="Slamovits C.H."/>
            <person name="Spencer D.F."/>
            <person name="Suzuki S."/>
            <person name="Worden A.Z."/>
            <person name="Zauner S."/>
            <person name="Barry K."/>
            <person name="Bell C."/>
            <person name="Bharti A.K."/>
            <person name="Crow J.A."/>
            <person name="Grimwood J."/>
            <person name="Kramer R."/>
            <person name="Lindquist E."/>
            <person name="Lucas S."/>
            <person name="Salamov A."/>
            <person name="McFadden G.I."/>
            <person name="Lane C.E."/>
            <person name="Keeling P.J."/>
            <person name="Gray M.W."/>
            <person name="Grigoriev I.V."/>
            <person name="Archibald J.M."/>
        </authorList>
    </citation>
    <scope>NUCLEOTIDE SEQUENCE</scope>
    <source>
        <strain evidence="6">CCMP2712</strain>
    </source>
</reference>
<dbReference type="OrthoDB" id="5632at2759"/>
<feature type="domain" description="Phosphatase tensin-type" evidence="3">
    <location>
        <begin position="9"/>
        <end position="161"/>
    </location>
</feature>
<feature type="non-terminal residue" evidence="4">
    <location>
        <position position="1"/>
    </location>
</feature>
<dbReference type="PROSITE" id="PS00383">
    <property type="entry name" value="TYR_PHOSPHATASE_1"/>
    <property type="match status" value="1"/>
</dbReference>
<dbReference type="PaxDb" id="55529-EKX51351"/>
<dbReference type="InterPro" id="IPR000387">
    <property type="entry name" value="Tyr_Pase_dom"/>
</dbReference>
<protein>
    <submittedName>
        <fullName evidence="4 5">Uncharacterized protein</fullName>
    </submittedName>
</protein>
<dbReference type="EnsemblProtists" id="EKX51351">
    <property type="protein sequence ID" value="EKX51351"/>
    <property type="gene ID" value="GUITHDRAFT_46707"/>
</dbReference>
<keyword evidence="6" id="KW-1185">Reference proteome</keyword>
<dbReference type="SUPFAM" id="SSF52799">
    <property type="entry name" value="(Phosphotyrosine protein) phosphatases II"/>
    <property type="match status" value="1"/>
</dbReference>
<proteinExistence type="predicted"/>
<name>L1JS26_GUITC</name>
<dbReference type="GO" id="GO:0016314">
    <property type="term" value="F:phosphatidylinositol-3,4,5-trisphosphate 3-phosphatase activity"/>
    <property type="evidence" value="ECO:0007669"/>
    <property type="project" value="TreeGrafter"/>
</dbReference>
<organism evidence="4">
    <name type="scientific">Guillardia theta (strain CCMP2712)</name>
    <name type="common">Cryptophyte</name>
    <dbReference type="NCBI Taxonomy" id="905079"/>
    <lineage>
        <taxon>Eukaryota</taxon>
        <taxon>Cryptophyceae</taxon>
        <taxon>Pyrenomonadales</taxon>
        <taxon>Geminigeraceae</taxon>
        <taxon>Guillardia</taxon>
    </lineage>
</organism>
<dbReference type="InterPro" id="IPR029023">
    <property type="entry name" value="Tensin_phosphatase"/>
</dbReference>
<dbReference type="InterPro" id="IPR016130">
    <property type="entry name" value="Tyr_Pase_AS"/>
</dbReference>
<feature type="non-terminal residue" evidence="4">
    <location>
        <position position="161"/>
    </location>
</feature>
<keyword evidence="1" id="KW-0378">Hydrolase</keyword>
<dbReference type="RefSeq" id="XP_005838331.1">
    <property type="nucleotide sequence ID" value="XM_005838274.1"/>
</dbReference>
<dbReference type="HOGENOM" id="CLU_020105_1_0_1"/>
<reference evidence="5" key="3">
    <citation type="submission" date="2015-06" db="UniProtKB">
        <authorList>
            <consortium name="EnsemblProtists"/>
        </authorList>
    </citation>
    <scope>IDENTIFICATION</scope>
</reference>
<evidence type="ECO:0000313" key="5">
    <source>
        <dbReference type="EnsemblProtists" id="EKX51351"/>
    </source>
</evidence>
<dbReference type="KEGG" id="gtt:GUITHDRAFT_46707"/>
<dbReference type="GeneID" id="17307749"/>
<gene>
    <name evidence="4" type="ORF">GUITHDRAFT_46707</name>
</gene>
<dbReference type="GO" id="GO:0005829">
    <property type="term" value="C:cytosol"/>
    <property type="evidence" value="ECO:0007669"/>
    <property type="project" value="TreeGrafter"/>
</dbReference>
<feature type="domain" description="Tyrosine specific protein phosphatases" evidence="2">
    <location>
        <begin position="99"/>
        <end position="161"/>
    </location>
</feature>
<evidence type="ECO:0000256" key="1">
    <source>
        <dbReference type="ARBA" id="ARBA00022801"/>
    </source>
</evidence>
<dbReference type="PANTHER" id="PTHR12305:SF60">
    <property type="entry name" value="PHOSPHATIDYLINOSITOL 3,4,5-TRISPHOSPHATE 3-PHOSPHATASE TPTE2-RELATED"/>
    <property type="match status" value="1"/>
</dbReference>
<accession>L1JS26</accession>
<evidence type="ECO:0000313" key="4">
    <source>
        <dbReference type="EMBL" id="EKX51351.1"/>
    </source>
</evidence>
<dbReference type="AlphaFoldDB" id="L1JS26"/>
<dbReference type="STRING" id="905079.L1JS26"/>
<dbReference type="InterPro" id="IPR029021">
    <property type="entry name" value="Prot-tyrosine_phosphatase-like"/>
</dbReference>
<dbReference type="PROSITE" id="PS50056">
    <property type="entry name" value="TYR_PHOSPHATASE_2"/>
    <property type="match status" value="1"/>
</dbReference>
<reference evidence="4 6" key="1">
    <citation type="journal article" date="2012" name="Nature">
        <title>Algal genomes reveal evolutionary mosaicism and the fate of nucleomorphs.</title>
        <authorList>
            <consortium name="DOE Joint Genome Institute"/>
            <person name="Curtis B.A."/>
            <person name="Tanifuji G."/>
            <person name="Burki F."/>
            <person name="Gruber A."/>
            <person name="Irimia M."/>
            <person name="Maruyama S."/>
            <person name="Arias M.C."/>
            <person name="Ball S.G."/>
            <person name="Gile G.H."/>
            <person name="Hirakawa Y."/>
            <person name="Hopkins J.F."/>
            <person name="Kuo A."/>
            <person name="Rensing S.A."/>
            <person name="Schmutz J."/>
            <person name="Symeonidi A."/>
            <person name="Elias M."/>
            <person name="Eveleigh R.J."/>
            <person name="Herman E.K."/>
            <person name="Klute M.J."/>
            <person name="Nakayama T."/>
            <person name="Obornik M."/>
            <person name="Reyes-Prieto A."/>
            <person name="Armbrust E.V."/>
            <person name="Aves S.J."/>
            <person name="Beiko R.G."/>
            <person name="Coutinho P."/>
            <person name="Dacks J.B."/>
            <person name="Durnford D.G."/>
            <person name="Fast N.M."/>
            <person name="Green B.R."/>
            <person name="Grisdale C.J."/>
            <person name="Hempel F."/>
            <person name="Henrissat B."/>
            <person name="Hoppner M.P."/>
            <person name="Ishida K."/>
            <person name="Kim E."/>
            <person name="Koreny L."/>
            <person name="Kroth P.G."/>
            <person name="Liu Y."/>
            <person name="Malik S.B."/>
            <person name="Maier U.G."/>
            <person name="McRose D."/>
            <person name="Mock T."/>
            <person name="Neilson J.A."/>
            <person name="Onodera N.T."/>
            <person name="Poole A.M."/>
            <person name="Pritham E.J."/>
            <person name="Richards T.A."/>
            <person name="Rocap G."/>
            <person name="Roy S.W."/>
            <person name="Sarai C."/>
            <person name="Schaack S."/>
            <person name="Shirato S."/>
            <person name="Slamovits C.H."/>
            <person name="Spencer D.F."/>
            <person name="Suzuki S."/>
            <person name="Worden A.Z."/>
            <person name="Zauner S."/>
            <person name="Barry K."/>
            <person name="Bell C."/>
            <person name="Bharti A.K."/>
            <person name="Crow J.A."/>
            <person name="Grimwood J."/>
            <person name="Kramer R."/>
            <person name="Lindquist E."/>
            <person name="Lucas S."/>
            <person name="Salamov A."/>
            <person name="McFadden G.I."/>
            <person name="Lane C.E."/>
            <person name="Keeling P.J."/>
            <person name="Gray M.W."/>
            <person name="Grigoriev I.V."/>
            <person name="Archibald J.M."/>
        </authorList>
    </citation>
    <scope>NUCLEOTIDE SEQUENCE</scope>
    <source>
        <strain evidence="4 6">CCMP2712</strain>
    </source>
</reference>
<dbReference type="eggNOG" id="KOG2283">
    <property type="taxonomic scope" value="Eukaryota"/>
</dbReference>
<dbReference type="EMBL" id="JH992976">
    <property type="protein sequence ID" value="EKX51351.1"/>
    <property type="molecule type" value="Genomic_DNA"/>
</dbReference>
<dbReference type="Proteomes" id="UP000011087">
    <property type="component" value="Unassembled WGS sequence"/>
</dbReference>
<evidence type="ECO:0000313" key="6">
    <source>
        <dbReference type="Proteomes" id="UP000011087"/>
    </source>
</evidence>